<dbReference type="PANTHER" id="PTHR46033:SF8">
    <property type="entry name" value="PROTEIN MAINTENANCE OF MERISTEMS-LIKE"/>
    <property type="match status" value="1"/>
</dbReference>
<dbReference type="OMA" id="EGEPIIC"/>
<sequence>MKNYYGEYQRTCRMVKVTWLKEFFSKCPEDASQEEIERCTRAYLLYLLGSTIFSTTTGNKVPVMYLSLFEDFDKAGKFAGGAGALAFLYRELGNSSLESQSTTSGCLTLVQIMMYHQRSM</sequence>
<name>A0A0R0EPA9_SOYBN</name>
<feature type="domain" description="Aminotransferase-like plant mobile" evidence="1">
    <location>
        <begin position="10"/>
        <end position="115"/>
    </location>
</feature>
<dbReference type="Gramene" id="KRG91939">
    <property type="protein sequence ID" value="KRG91939"/>
    <property type="gene ID" value="GLYMA_20G181700"/>
</dbReference>
<reference evidence="2" key="3">
    <citation type="submission" date="2018-07" db="EMBL/GenBank/DDBJ databases">
        <title>WGS assembly of Glycine max.</title>
        <authorList>
            <person name="Schmutz J."/>
            <person name="Cannon S."/>
            <person name="Schlueter J."/>
            <person name="Ma J."/>
            <person name="Mitros T."/>
            <person name="Nelson W."/>
            <person name="Hyten D."/>
            <person name="Song Q."/>
            <person name="Thelen J."/>
            <person name="Cheng J."/>
            <person name="Xu D."/>
            <person name="Hellsten U."/>
            <person name="May G."/>
            <person name="Yu Y."/>
            <person name="Sakurai T."/>
            <person name="Umezawa T."/>
            <person name="Bhattacharyya M."/>
            <person name="Sandhu D."/>
            <person name="Valliyodan B."/>
            <person name="Lindquist E."/>
            <person name="Peto M."/>
            <person name="Grant D."/>
            <person name="Shu S."/>
            <person name="Goodstein D."/>
            <person name="Barry K."/>
            <person name="Futrell-Griggs M."/>
            <person name="Abernathy B."/>
            <person name="Du J."/>
            <person name="Tian Z."/>
            <person name="Zhu L."/>
            <person name="Gill N."/>
            <person name="Joshi T."/>
            <person name="Libault M."/>
            <person name="Sethuraman A."/>
            <person name="Zhang X."/>
            <person name="Shinozaki K."/>
            <person name="Nguyen H."/>
            <person name="Wing R."/>
            <person name="Cregan P."/>
            <person name="Specht J."/>
            <person name="Grimwood J."/>
            <person name="Rokhsar D."/>
            <person name="Stacey G."/>
            <person name="Shoemaker R."/>
            <person name="Jackson S."/>
        </authorList>
    </citation>
    <scope>NUCLEOTIDE SEQUENCE</scope>
    <source>
        <tissue evidence="2">Callus</tissue>
    </source>
</reference>
<dbReference type="InterPro" id="IPR019557">
    <property type="entry name" value="AminoTfrase-like_pln_mobile"/>
</dbReference>
<dbReference type="Proteomes" id="UP000008827">
    <property type="component" value="Chromosome 20"/>
</dbReference>
<dbReference type="EnsemblPlants" id="KRG91939">
    <property type="protein sequence ID" value="KRG91939"/>
    <property type="gene ID" value="GLYMA_20G181700"/>
</dbReference>
<accession>A0A0R0EPA9</accession>
<evidence type="ECO:0000313" key="2">
    <source>
        <dbReference type="EMBL" id="KRG91939.1"/>
    </source>
</evidence>
<evidence type="ECO:0000259" key="1">
    <source>
        <dbReference type="Pfam" id="PF10536"/>
    </source>
</evidence>
<dbReference type="InParanoid" id="A0A0R0EPA9"/>
<reference evidence="2 3" key="1">
    <citation type="journal article" date="2010" name="Nature">
        <title>Genome sequence of the palaeopolyploid soybean.</title>
        <authorList>
            <person name="Schmutz J."/>
            <person name="Cannon S.B."/>
            <person name="Schlueter J."/>
            <person name="Ma J."/>
            <person name="Mitros T."/>
            <person name="Nelson W."/>
            <person name="Hyten D.L."/>
            <person name="Song Q."/>
            <person name="Thelen J.J."/>
            <person name="Cheng J."/>
            <person name="Xu D."/>
            <person name="Hellsten U."/>
            <person name="May G.D."/>
            <person name="Yu Y."/>
            <person name="Sakurai T."/>
            <person name="Umezawa T."/>
            <person name="Bhattacharyya M.K."/>
            <person name="Sandhu D."/>
            <person name="Valliyodan B."/>
            <person name="Lindquist E."/>
            <person name="Peto M."/>
            <person name="Grant D."/>
            <person name="Shu S."/>
            <person name="Goodstein D."/>
            <person name="Barry K."/>
            <person name="Futrell-Griggs M."/>
            <person name="Abernathy B."/>
            <person name="Du J."/>
            <person name="Tian Z."/>
            <person name="Zhu L."/>
            <person name="Gill N."/>
            <person name="Joshi T."/>
            <person name="Libault M."/>
            <person name="Sethuraman A."/>
            <person name="Zhang X.-C."/>
            <person name="Shinozaki K."/>
            <person name="Nguyen H.T."/>
            <person name="Wing R.A."/>
            <person name="Cregan P."/>
            <person name="Specht J."/>
            <person name="Grimwood J."/>
            <person name="Rokhsar D."/>
            <person name="Stacey G."/>
            <person name="Shoemaker R.C."/>
            <person name="Jackson S.A."/>
        </authorList>
    </citation>
    <scope>NUCLEOTIDE SEQUENCE</scope>
    <source>
        <strain evidence="3">cv. Williams 82</strain>
        <tissue evidence="2">Callus</tissue>
    </source>
</reference>
<dbReference type="EMBL" id="CM000853">
    <property type="protein sequence ID" value="KRG91939.1"/>
    <property type="molecule type" value="Genomic_DNA"/>
</dbReference>
<protein>
    <recommendedName>
        <fullName evidence="1">Aminotransferase-like plant mobile domain-containing protein</fullName>
    </recommendedName>
</protein>
<reference evidence="3" key="2">
    <citation type="submission" date="2018-02" db="UniProtKB">
        <authorList>
            <consortium name="EnsemblPlants"/>
        </authorList>
    </citation>
    <scope>IDENTIFICATION</scope>
    <source>
        <strain evidence="3">Williams 82</strain>
    </source>
</reference>
<dbReference type="InterPro" id="IPR044824">
    <property type="entry name" value="MAIN-like"/>
</dbReference>
<keyword evidence="4" id="KW-1185">Reference proteome</keyword>
<dbReference type="GO" id="GO:0010073">
    <property type="term" value="P:meristem maintenance"/>
    <property type="evidence" value="ECO:0007669"/>
    <property type="project" value="InterPro"/>
</dbReference>
<proteinExistence type="predicted"/>
<evidence type="ECO:0000313" key="4">
    <source>
        <dbReference type="Proteomes" id="UP000008827"/>
    </source>
</evidence>
<dbReference type="STRING" id="3847.A0A0R0EPA9"/>
<organism evidence="2">
    <name type="scientific">Glycine max</name>
    <name type="common">Soybean</name>
    <name type="synonym">Glycine hispida</name>
    <dbReference type="NCBI Taxonomy" id="3847"/>
    <lineage>
        <taxon>Eukaryota</taxon>
        <taxon>Viridiplantae</taxon>
        <taxon>Streptophyta</taxon>
        <taxon>Embryophyta</taxon>
        <taxon>Tracheophyta</taxon>
        <taxon>Spermatophyta</taxon>
        <taxon>Magnoliopsida</taxon>
        <taxon>eudicotyledons</taxon>
        <taxon>Gunneridae</taxon>
        <taxon>Pentapetalae</taxon>
        <taxon>rosids</taxon>
        <taxon>fabids</taxon>
        <taxon>Fabales</taxon>
        <taxon>Fabaceae</taxon>
        <taxon>Papilionoideae</taxon>
        <taxon>50 kb inversion clade</taxon>
        <taxon>NPAAA clade</taxon>
        <taxon>indigoferoid/millettioid clade</taxon>
        <taxon>Phaseoleae</taxon>
        <taxon>Glycine</taxon>
        <taxon>Glycine subgen. Soja</taxon>
    </lineage>
</organism>
<gene>
    <name evidence="2" type="ORF">GLYMA_20G181700</name>
</gene>
<dbReference type="PANTHER" id="PTHR46033">
    <property type="entry name" value="PROTEIN MAIN-LIKE 2"/>
    <property type="match status" value="1"/>
</dbReference>
<dbReference type="PaxDb" id="3847-GLYMA20G32240.1"/>
<dbReference type="Pfam" id="PF10536">
    <property type="entry name" value="PMD"/>
    <property type="match status" value="1"/>
</dbReference>
<evidence type="ECO:0000313" key="3">
    <source>
        <dbReference type="EnsemblPlants" id="KRG91939"/>
    </source>
</evidence>
<dbReference type="AlphaFoldDB" id="A0A0R0EPA9"/>